<organism evidence="3 4">
    <name type="scientific">Actinoplanes oblitus</name>
    <dbReference type="NCBI Taxonomy" id="3040509"/>
    <lineage>
        <taxon>Bacteria</taxon>
        <taxon>Bacillati</taxon>
        <taxon>Actinomycetota</taxon>
        <taxon>Actinomycetes</taxon>
        <taxon>Micromonosporales</taxon>
        <taxon>Micromonosporaceae</taxon>
        <taxon>Actinoplanes</taxon>
    </lineage>
</organism>
<dbReference type="Pfam" id="PF18456">
    <property type="entry name" value="CmlA_N"/>
    <property type="match status" value="1"/>
</dbReference>
<dbReference type="InterPro" id="IPR050114">
    <property type="entry name" value="UPF0173_UPF0282_UlaG_hydrolase"/>
</dbReference>
<reference evidence="3 4" key="1">
    <citation type="submission" date="2023-06" db="EMBL/GenBank/DDBJ databases">
        <authorList>
            <person name="Yushchuk O."/>
            <person name="Binda E."/>
            <person name="Ruckert-Reed C."/>
            <person name="Fedorenko V."/>
            <person name="Kalinowski J."/>
            <person name="Marinelli F."/>
        </authorList>
    </citation>
    <scope>NUCLEOTIDE SEQUENCE [LARGE SCALE GENOMIC DNA]</scope>
    <source>
        <strain evidence="3 4">NRRL 3884</strain>
    </source>
</reference>
<dbReference type="InterPro" id="IPR036866">
    <property type="entry name" value="RibonucZ/Hydroxyglut_hydro"/>
</dbReference>
<dbReference type="EMBL" id="CP126980">
    <property type="protein sequence ID" value="WIM94442.1"/>
    <property type="molecule type" value="Genomic_DNA"/>
</dbReference>
<dbReference type="InterPro" id="IPR041141">
    <property type="entry name" value="CmlA_N"/>
</dbReference>
<dbReference type="Proteomes" id="UP001240150">
    <property type="component" value="Chromosome"/>
</dbReference>
<dbReference type="SUPFAM" id="SSF56281">
    <property type="entry name" value="Metallo-hydrolase/oxidoreductase"/>
    <property type="match status" value="1"/>
</dbReference>
<accession>A0ABY8WAP4</accession>
<evidence type="ECO:0000259" key="1">
    <source>
        <dbReference type="Pfam" id="PF12706"/>
    </source>
</evidence>
<evidence type="ECO:0000313" key="3">
    <source>
        <dbReference type="EMBL" id="WIM94442.1"/>
    </source>
</evidence>
<dbReference type="Pfam" id="PF12706">
    <property type="entry name" value="Lactamase_B_2"/>
    <property type="match status" value="1"/>
</dbReference>
<evidence type="ECO:0000313" key="4">
    <source>
        <dbReference type="Proteomes" id="UP001240150"/>
    </source>
</evidence>
<evidence type="ECO:0000259" key="2">
    <source>
        <dbReference type="Pfam" id="PF18456"/>
    </source>
</evidence>
<keyword evidence="4" id="KW-1185">Reference proteome</keyword>
<dbReference type="PANTHER" id="PTHR43546">
    <property type="entry name" value="UPF0173 METAL-DEPENDENT HYDROLASE MJ1163-RELATED"/>
    <property type="match status" value="1"/>
</dbReference>
<feature type="domain" description="Diiron non-heme beta-hydroxylase N-terminal" evidence="2">
    <location>
        <begin position="54"/>
        <end position="214"/>
    </location>
</feature>
<name>A0ABY8WAP4_9ACTN</name>
<sequence length="503" mass="54693">MNASAEPVFLKSNVIIEPLVDRFYAWMHTVSPAAAALNLAKVQIPLLESYPRDPEMAALLASIRADRADMLAFADAITRAGALLRRSATGRELTHLYQQLPAALNGLVELAYDGGDQPALRLIEPLLYTSPYYDVSRQSIQLSLDTGEERPSVLGAPRLSRPGVLDLPIPFTHPGIDALFAARLAPTTLGDLCEALELDAARAGELGRLLTGEPALAPDRHIGEGGRIRYFGHACLVIQSAETTIVTDPLISTDGRHGDRYTLADLPDRIDLALITHGHPDHLVLETLLQLRTRIGAVVVPRSSRGSLCDPSIGLMLRALGFAVVEVDDFDEIPIPGGRVVATPFLGEHGDLDVRAKSTYFVRIAGAGLYIGADSSGIDPVVYRHVRSRLDRVDMAFLGMECDGAPLGRLYRGVLTDPATEQTSASRTLSRSSAKQAVAVMTELGADEGYIYAMGDEVWQRHLMAATPAEDPYQAAQIEEFLGWCFGSGITADRLRDKREWRW</sequence>
<proteinExistence type="predicted"/>
<feature type="domain" description="Metallo-beta-lactamase" evidence="1">
    <location>
        <begin position="243"/>
        <end position="400"/>
    </location>
</feature>
<dbReference type="PANTHER" id="PTHR43546:SF3">
    <property type="entry name" value="UPF0173 METAL-DEPENDENT HYDROLASE MJ1163"/>
    <property type="match status" value="1"/>
</dbReference>
<protein>
    <submittedName>
        <fullName evidence="3">MBL fold metallo-hydrolase</fullName>
    </submittedName>
</protein>
<gene>
    <name evidence="3" type="ORF">ACTOB_006466</name>
</gene>
<dbReference type="Gene3D" id="3.60.15.10">
    <property type="entry name" value="Ribonuclease Z/Hydroxyacylglutathione hydrolase-like"/>
    <property type="match status" value="1"/>
</dbReference>
<dbReference type="InterPro" id="IPR001279">
    <property type="entry name" value="Metallo-B-lactamas"/>
</dbReference>